<dbReference type="InterPro" id="IPR050194">
    <property type="entry name" value="Glycosyltransferase_grp1"/>
</dbReference>
<dbReference type="CDD" id="cd03801">
    <property type="entry name" value="GT4_PimA-like"/>
    <property type="match status" value="1"/>
</dbReference>
<name>A0A0M4G9P4_9BACI</name>
<accession>A0A0M4G9P4</accession>
<reference evidence="4 5" key="2">
    <citation type="journal article" date="2016" name="Int. J. Syst. Evol. Microbiol.">
        <title>Bacillus gobiensis sp. nov., isolated from a soil sample.</title>
        <authorList>
            <person name="Liu B."/>
            <person name="Liu G.H."/>
            <person name="Cetin S."/>
            <person name="Schumann P."/>
            <person name="Pan Z.Z."/>
            <person name="Chen Q.Q."/>
        </authorList>
    </citation>
    <scope>NUCLEOTIDE SEQUENCE [LARGE SCALE GENOMIC DNA]</scope>
    <source>
        <strain evidence="4 5">FJAT-4402</strain>
    </source>
</reference>
<feature type="domain" description="Glycosyltransferase subfamily 4-like N-terminal" evidence="3">
    <location>
        <begin position="15"/>
        <end position="202"/>
    </location>
</feature>
<dbReference type="PATRIC" id="fig|1441095.3.peg.2503"/>
<evidence type="ECO:0000259" key="3">
    <source>
        <dbReference type="Pfam" id="PF13439"/>
    </source>
</evidence>
<dbReference type="OrthoDB" id="9815550at2"/>
<protein>
    <submittedName>
        <fullName evidence="4">Glycosyl transferase</fullName>
    </submittedName>
</protein>
<dbReference type="AlphaFoldDB" id="A0A0M4G9P4"/>
<keyword evidence="5" id="KW-1185">Reference proteome</keyword>
<evidence type="ECO:0000259" key="2">
    <source>
        <dbReference type="Pfam" id="PF00534"/>
    </source>
</evidence>
<feature type="domain" description="Glycosyl transferase family 1" evidence="2">
    <location>
        <begin position="215"/>
        <end position="375"/>
    </location>
</feature>
<evidence type="ECO:0000313" key="5">
    <source>
        <dbReference type="Proteomes" id="UP000067625"/>
    </source>
</evidence>
<sequence>MKILLATYFVVPHTGGVWNYMVQLRKELESLGHEVDLLGQEHNFIYIVNKNRRVEKEKLIPLVNERLSKHKDPSIFSDSFIKRYEFLRHLYEIGVNQIGLQHYDLIHTQDVISTAAINKIRPLGTPLVASLHGSVAHELKHFHIKKSPTSHLAWKYFDNLEFEGATAAECTIVANSWLKKKLNNEYKVPNEQIKVLHYGYDTITFLKRTKAVSPIKPPVNKKVIIYSGRLVELKGIQYLLSSLHQLKSLRNDWICWIVGDGYMMESLKLKTNELGLEKEVIFWGNRDDVPYLLTLSDIFILPSIFENQPLSVIEAQIAGKAAIVSDAGGLPDMVKHGVTGLITKAGDSNKLCTNINYLLEHDEFRKKLGSNAQQWGLSHWSQEKAIKNLLDVYQSSISKKTNKK</sequence>
<gene>
    <name evidence="4" type="ORF">AM592_11500</name>
</gene>
<dbReference type="STRING" id="1441095.AM592_11500"/>
<dbReference type="Gene3D" id="3.40.50.2000">
    <property type="entry name" value="Glycogen Phosphorylase B"/>
    <property type="match status" value="2"/>
</dbReference>
<dbReference type="Pfam" id="PF00534">
    <property type="entry name" value="Glycos_transf_1"/>
    <property type="match status" value="1"/>
</dbReference>
<organism evidence="4 5">
    <name type="scientific">Bacillus gobiensis</name>
    <dbReference type="NCBI Taxonomy" id="1441095"/>
    <lineage>
        <taxon>Bacteria</taxon>
        <taxon>Bacillati</taxon>
        <taxon>Bacillota</taxon>
        <taxon>Bacilli</taxon>
        <taxon>Bacillales</taxon>
        <taxon>Bacillaceae</taxon>
        <taxon>Bacillus</taxon>
    </lineage>
</organism>
<dbReference type="Pfam" id="PF13439">
    <property type="entry name" value="Glyco_transf_4"/>
    <property type="match status" value="1"/>
</dbReference>
<reference evidence="5" key="1">
    <citation type="submission" date="2015-08" db="EMBL/GenBank/DDBJ databases">
        <title>Genome sequencing project for genomic taxonomy and phylogenomics of Bacillus-like bacteria.</title>
        <authorList>
            <person name="Liu B."/>
            <person name="Wang J."/>
            <person name="Zhu Y."/>
            <person name="Liu G."/>
            <person name="Chen Q."/>
            <person name="Chen Z."/>
            <person name="Lan J."/>
            <person name="Che J."/>
            <person name="Ge C."/>
            <person name="Shi H."/>
            <person name="Pan Z."/>
            <person name="Liu X."/>
        </authorList>
    </citation>
    <scope>NUCLEOTIDE SEQUENCE [LARGE SCALE GENOMIC DNA]</scope>
    <source>
        <strain evidence="5">FJAT-4402</strain>
    </source>
</reference>
<dbReference type="PANTHER" id="PTHR45947">
    <property type="entry name" value="SULFOQUINOVOSYL TRANSFERASE SQD2"/>
    <property type="match status" value="1"/>
</dbReference>
<dbReference type="InterPro" id="IPR028098">
    <property type="entry name" value="Glyco_trans_4-like_N"/>
</dbReference>
<dbReference type="SUPFAM" id="SSF53756">
    <property type="entry name" value="UDP-Glycosyltransferase/glycogen phosphorylase"/>
    <property type="match status" value="1"/>
</dbReference>
<keyword evidence="4" id="KW-0808">Transferase</keyword>
<proteinExistence type="inferred from homology"/>
<dbReference type="RefSeq" id="WP_053603920.1">
    <property type="nucleotide sequence ID" value="NZ_CP012600.1"/>
</dbReference>
<dbReference type="EMBL" id="CP012600">
    <property type="protein sequence ID" value="ALC82140.1"/>
    <property type="molecule type" value="Genomic_DNA"/>
</dbReference>
<dbReference type="PANTHER" id="PTHR45947:SF3">
    <property type="entry name" value="SULFOQUINOVOSYL TRANSFERASE SQD2"/>
    <property type="match status" value="1"/>
</dbReference>
<evidence type="ECO:0000256" key="1">
    <source>
        <dbReference type="ARBA" id="ARBA00009481"/>
    </source>
</evidence>
<dbReference type="Proteomes" id="UP000067625">
    <property type="component" value="Chromosome"/>
</dbReference>
<evidence type="ECO:0000313" key="4">
    <source>
        <dbReference type="EMBL" id="ALC82140.1"/>
    </source>
</evidence>
<dbReference type="InterPro" id="IPR001296">
    <property type="entry name" value="Glyco_trans_1"/>
</dbReference>
<comment type="similarity">
    <text evidence="1">Belongs to the glycosyltransferase group 1 family. Glycosyltransferase 4 subfamily.</text>
</comment>
<dbReference type="GO" id="GO:0016757">
    <property type="term" value="F:glycosyltransferase activity"/>
    <property type="evidence" value="ECO:0007669"/>
    <property type="project" value="InterPro"/>
</dbReference>